<gene>
    <name evidence="1" type="ORF">HHI36_008392</name>
</gene>
<keyword evidence="2" id="KW-1185">Reference proteome</keyword>
<reference evidence="1 2" key="1">
    <citation type="journal article" date="2021" name="BMC Biol.">
        <title>Horizontally acquired antibacterial genes associated with adaptive radiation of ladybird beetles.</title>
        <authorList>
            <person name="Li H.S."/>
            <person name="Tang X.F."/>
            <person name="Huang Y.H."/>
            <person name="Xu Z.Y."/>
            <person name="Chen M.L."/>
            <person name="Du X.Y."/>
            <person name="Qiu B.Y."/>
            <person name="Chen P.T."/>
            <person name="Zhang W."/>
            <person name="Slipinski A."/>
            <person name="Escalona H.E."/>
            <person name="Waterhouse R.M."/>
            <person name="Zwick A."/>
            <person name="Pang H."/>
        </authorList>
    </citation>
    <scope>NUCLEOTIDE SEQUENCE [LARGE SCALE GENOMIC DNA]</scope>
    <source>
        <strain evidence="1">SYSU2018</strain>
    </source>
</reference>
<dbReference type="SUPFAM" id="SSF56219">
    <property type="entry name" value="DNase I-like"/>
    <property type="match status" value="1"/>
</dbReference>
<feature type="non-terminal residue" evidence="1">
    <location>
        <position position="1"/>
    </location>
</feature>
<comment type="caution">
    <text evidence="1">The sequence shown here is derived from an EMBL/GenBank/DDBJ whole genome shotgun (WGS) entry which is preliminary data.</text>
</comment>
<accession>A0ABD2MSG4</accession>
<dbReference type="EMBL" id="JABFTP020000021">
    <property type="protein sequence ID" value="KAL3269320.1"/>
    <property type="molecule type" value="Genomic_DNA"/>
</dbReference>
<protein>
    <submittedName>
        <fullName evidence="1">Uncharacterized protein</fullName>
    </submittedName>
</protein>
<sequence>HSKIVCIVHQILQVVGNVLNKLELLAYDQNADVVAVSEHWRSLEELSCYKLDGYELVSTFYREHGEHGGTAIYGREDYVCTERLDLSSLSVPKVFESSADPQMILNSTNKIIIVCIYRPETPPLADVEVFLEKLTSSYKSACWIWRK</sequence>
<evidence type="ECO:0000313" key="2">
    <source>
        <dbReference type="Proteomes" id="UP001516400"/>
    </source>
</evidence>
<organism evidence="1 2">
    <name type="scientific">Cryptolaemus montrouzieri</name>
    <dbReference type="NCBI Taxonomy" id="559131"/>
    <lineage>
        <taxon>Eukaryota</taxon>
        <taxon>Metazoa</taxon>
        <taxon>Ecdysozoa</taxon>
        <taxon>Arthropoda</taxon>
        <taxon>Hexapoda</taxon>
        <taxon>Insecta</taxon>
        <taxon>Pterygota</taxon>
        <taxon>Neoptera</taxon>
        <taxon>Endopterygota</taxon>
        <taxon>Coleoptera</taxon>
        <taxon>Polyphaga</taxon>
        <taxon>Cucujiformia</taxon>
        <taxon>Coccinelloidea</taxon>
        <taxon>Coccinellidae</taxon>
        <taxon>Scymninae</taxon>
        <taxon>Scymnini</taxon>
        <taxon>Cryptolaemus</taxon>
    </lineage>
</organism>
<dbReference type="AlphaFoldDB" id="A0ABD2MSG4"/>
<dbReference type="Proteomes" id="UP001516400">
    <property type="component" value="Unassembled WGS sequence"/>
</dbReference>
<dbReference type="Gene3D" id="3.60.10.10">
    <property type="entry name" value="Endonuclease/exonuclease/phosphatase"/>
    <property type="match status" value="1"/>
</dbReference>
<evidence type="ECO:0000313" key="1">
    <source>
        <dbReference type="EMBL" id="KAL3269320.1"/>
    </source>
</evidence>
<proteinExistence type="predicted"/>
<dbReference type="InterPro" id="IPR036691">
    <property type="entry name" value="Endo/exonu/phosph_ase_sf"/>
</dbReference>
<name>A0ABD2MSG4_9CUCU</name>